<dbReference type="InterPro" id="IPR008921">
    <property type="entry name" value="DNA_pol3_clamp-load_cplx_C"/>
</dbReference>
<dbReference type="InterPro" id="IPR027417">
    <property type="entry name" value="P-loop_NTPase"/>
</dbReference>
<dbReference type="AlphaFoldDB" id="A0A4Z0YCV5"/>
<dbReference type="PANTHER" id="PTHR34388:SF1">
    <property type="entry name" value="DNA POLYMERASE III SUBUNIT DELTA"/>
    <property type="match status" value="1"/>
</dbReference>
<dbReference type="NCBIfam" id="TIGR01128">
    <property type="entry name" value="holA"/>
    <property type="match status" value="1"/>
</dbReference>
<gene>
    <name evidence="11" type="ORF">CAGA_01220</name>
</gene>
<evidence type="ECO:0000256" key="3">
    <source>
        <dbReference type="ARBA" id="ARBA00022679"/>
    </source>
</evidence>
<evidence type="ECO:0000256" key="8">
    <source>
        <dbReference type="ARBA" id="ARBA00049244"/>
    </source>
</evidence>
<dbReference type="GO" id="GO:0006261">
    <property type="term" value="P:DNA-templated DNA replication"/>
    <property type="evidence" value="ECO:0007669"/>
    <property type="project" value="TreeGrafter"/>
</dbReference>
<protein>
    <recommendedName>
        <fullName evidence="2">DNA polymerase III subunit delta</fullName>
        <ecNumber evidence="1">2.7.7.7</ecNumber>
    </recommendedName>
</protein>
<evidence type="ECO:0000259" key="9">
    <source>
        <dbReference type="Pfam" id="PF06144"/>
    </source>
</evidence>
<dbReference type="EC" id="2.7.7.7" evidence="1"/>
<feature type="domain" description="DNA polymerase III delta subunit-like C-terminal" evidence="10">
    <location>
        <begin position="217"/>
        <end position="338"/>
    </location>
</feature>
<dbReference type="Gene3D" id="3.40.50.300">
    <property type="entry name" value="P-loop containing nucleotide triphosphate hydrolases"/>
    <property type="match status" value="1"/>
</dbReference>
<proteinExistence type="inferred from homology"/>
<comment type="catalytic activity">
    <reaction evidence="8">
        <text>DNA(n) + a 2'-deoxyribonucleoside 5'-triphosphate = DNA(n+1) + diphosphate</text>
        <dbReference type="Rhea" id="RHEA:22508"/>
        <dbReference type="Rhea" id="RHEA-COMP:17339"/>
        <dbReference type="Rhea" id="RHEA-COMP:17340"/>
        <dbReference type="ChEBI" id="CHEBI:33019"/>
        <dbReference type="ChEBI" id="CHEBI:61560"/>
        <dbReference type="ChEBI" id="CHEBI:173112"/>
        <dbReference type="EC" id="2.7.7.7"/>
    </reaction>
</comment>
<dbReference type="Proteomes" id="UP000297714">
    <property type="component" value="Unassembled WGS sequence"/>
</dbReference>
<keyword evidence="12" id="KW-1185">Reference proteome</keyword>
<dbReference type="EMBL" id="SRMQ01000001">
    <property type="protein sequence ID" value="TGJ77728.1"/>
    <property type="molecule type" value="Genomic_DNA"/>
</dbReference>
<feature type="domain" description="DNA polymerase III delta N-terminal" evidence="9">
    <location>
        <begin position="22"/>
        <end position="134"/>
    </location>
</feature>
<evidence type="ECO:0000256" key="7">
    <source>
        <dbReference type="ARBA" id="ARBA00034754"/>
    </source>
</evidence>
<keyword evidence="3" id="KW-0808">Transferase</keyword>
<evidence type="ECO:0000256" key="1">
    <source>
        <dbReference type="ARBA" id="ARBA00012417"/>
    </source>
</evidence>
<dbReference type="SUPFAM" id="SSF48019">
    <property type="entry name" value="post-AAA+ oligomerization domain-like"/>
    <property type="match status" value="1"/>
</dbReference>
<keyword evidence="6" id="KW-0239">DNA-directed DNA polymerase</keyword>
<evidence type="ECO:0000256" key="2">
    <source>
        <dbReference type="ARBA" id="ARBA00017703"/>
    </source>
</evidence>
<evidence type="ECO:0000256" key="6">
    <source>
        <dbReference type="ARBA" id="ARBA00022932"/>
    </source>
</evidence>
<reference evidence="11 12" key="1">
    <citation type="submission" date="2019-04" db="EMBL/GenBank/DDBJ databases">
        <authorList>
            <person name="Poehlein A."/>
            <person name="Bengelsdorf F.R."/>
            <person name="Duerre P."/>
            <person name="Daniel R."/>
        </authorList>
    </citation>
    <scope>NUCLEOTIDE SEQUENCE [LARGE SCALE GENOMIC DNA]</scope>
    <source>
        <strain evidence="11 12">BS-1</strain>
    </source>
</reference>
<dbReference type="InterPro" id="IPR010372">
    <property type="entry name" value="DNA_pol3_delta_N"/>
</dbReference>
<evidence type="ECO:0000256" key="5">
    <source>
        <dbReference type="ARBA" id="ARBA00022705"/>
    </source>
</evidence>
<keyword evidence="4" id="KW-0548">Nucleotidyltransferase</keyword>
<evidence type="ECO:0000259" key="10">
    <source>
        <dbReference type="Pfam" id="PF21694"/>
    </source>
</evidence>
<dbReference type="InterPro" id="IPR005790">
    <property type="entry name" value="DNA_polIII_delta"/>
</dbReference>
<dbReference type="Gene3D" id="1.10.8.60">
    <property type="match status" value="1"/>
</dbReference>
<evidence type="ECO:0000256" key="4">
    <source>
        <dbReference type="ARBA" id="ARBA00022695"/>
    </source>
</evidence>
<accession>A0A4Z0YCV5</accession>
<sequence>MPEITEAELKKQIEKSNFSRLYFLHGQEKYLLALYAKKLIAKAGGTAFPDFNLQRFGDTASIDEIASAVEALPFMADRKCVAVSDLNVEGLRAQESAKLEELVKSIPDSTVLVFYLPSVEIDYKANKKWKKFIALANEAGVTVHIGKRSTSELEKALCSAAAKRGCELSRQNAGRIIRSCGNSMQTLFNELDKLCAYVQEGEITTQTIDRIVVKNLEARVYDLSKAIVSADYDRAYKVLDLLFQQNEEPVSVLAVLSSAYVDMYRVRMSVQGGFGVTEPAKHFDYARKEFRLTNAERDAARLTTSILRQSLQALLNADTALKSARGDRRIVMEKLIAELLLIAEKERVG</sequence>
<name>A0A4Z0YCV5_9FIRM</name>
<organism evidence="11 12">
    <name type="scientific">Caproiciproducens galactitolivorans</name>
    <dbReference type="NCBI Taxonomy" id="642589"/>
    <lineage>
        <taxon>Bacteria</taxon>
        <taxon>Bacillati</taxon>
        <taxon>Bacillota</taxon>
        <taxon>Clostridia</taxon>
        <taxon>Eubacteriales</taxon>
        <taxon>Acutalibacteraceae</taxon>
        <taxon>Caproiciproducens</taxon>
    </lineage>
</organism>
<dbReference type="PANTHER" id="PTHR34388">
    <property type="entry name" value="DNA POLYMERASE III SUBUNIT DELTA"/>
    <property type="match status" value="1"/>
</dbReference>
<dbReference type="SUPFAM" id="SSF52540">
    <property type="entry name" value="P-loop containing nucleoside triphosphate hydrolases"/>
    <property type="match status" value="1"/>
</dbReference>
<dbReference type="Pfam" id="PF21694">
    <property type="entry name" value="DNA_pol3_delta_C"/>
    <property type="match status" value="1"/>
</dbReference>
<dbReference type="GO" id="GO:0009360">
    <property type="term" value="C:DNA polymerase III complex"/>
    <property type="evidence" value="ECO:0007669"/>
    <property type="project" value="InterPro"/>
</dbReference>
<keyword evidence="5" id="KW-0235">DNA replication</keyword>
<dbReference type="GO" id="GO:0003887">
    <property type="term" value="F:DNA-directed DNA polymerase activity"/>
    <property type="evidence" value="ECO:0007669"/>
    <property type="project" value="UniProtKB-KW"/>
</dbReference>
<dbReference type="Pfam" id="PF06144">
    <property type="entry name" value="DNA_pol3_delta"/>
    <property type="match status" value="1"/>
</dbReference>
<comment type="similarity">
    <text evidence="7">Belongs to the DNA polymerase HolA subunit family.</text>
</comment>
<dbReference type="InterPro" id="IPR048466">
    <property type="entry name" value="DNA_pol3_delta-like_C"/>
</dbReference>
<evidence type="ECO:0000313" key="11">
    <source>
        <dbReference type="EMBL" id="TGJ77728.1"/>
    </source>
</evidence>
<dbReference type="RefSeq" id="WP_135656674.1">
    <property type="nucleotide sequence ID" value="NZ_SRMQ01000001.1"/>
</dbReference>
<dbReference type="GO" id="GO:0003677">
    <property type="term" value="F:DNA binding"/>
    <property type="evidence" value="ECO:0007669"/>
    <property type="project" value="InterPro"/>
</dbReference>
<dbReference type="Gene3D" id="1.20.272.10">
    <property type="match status" value="1"/>
</dbReference>
<dbReference type="OrthoDB" id="9775929at2"/>
<comment type="caution">
    <text evidence="11">The sequence shown here is derived from an EMBL/GenBank/DDBJ whole genome shotgun (WGS) entry which is preliminary data.</text>
</comment>
<evidence type="ECO:0000313" key="12">
    <source>
        <dbReference type="Proteomes" id="UP000297714"/>
    </source>
</evidence>